<dbReference type="EMBL" id="CAJVCH010053010">
    <property type="protein sequence ID" value="CAG7718379.1"/>
    <property type="molecule type" value="Genomic_DNA"/>
</dbReference>
<protein>
    <submittedName>
        <fullName evidence="2">Uncharacterized protein</fullName>
    </submittedName>
</protein>
<evidence type="ECO:0000313" key="2">
    <source>
        <dbReference type="EMBL" id="CAG7718379.1"/>
    </source>
</evidence>
<keyword evidence="3" id="KW-1185">Reference proteome</keyword>
<organism evidence="2 3">
    <name type="scientific">Allacma fusca</name>
    <dbReference type="NCBI Taxonomy" id="39272"/>
    <lineage>
        <taxon>Eukaryota</taxon>
        <taxon>Metazoa</taxon>
        <taxon>Ecdysozoa</taxon>
        <taxon>Arthropoda</taxon>
        <taxon>Hexapoda</taxon>
        <taxon>Collembola</taxon>
        <taxon>Symphypleona</taxon>
        <taxon>Sminthuridae</taxon>
        <taxon>Allacma</taxon>
    </lineage>
</organism>
<keyword evidence="1" id="KW-1133">Transmembrane helix</keyword>
<reference evidence="2" key="1">
    <citation type="submission" date="2021-06" db="EMBL/GenBank/DDBJ databases">
        <authorList>
            <person name="Hodson N. C."/>
            <person name="Mongue J. A."/>
            <person name="Jaron S. K."/>
        </authorList>
    </citation>
    <scope>NUCLEOTIDE SEQUENCE</scope>
</reference>
<evidence type="ECO:0000313" key="3">
    <source>
        <dbReference type="Proteomes" id="UP000708208"/>
    </source>
</evidence>
<dbReference type="Proteomes" id="UP000708208">
    <property type="component" value="Unassembled WGS sequence"/>
</dbReference>
<keyword evidence="1" id="KW-0472">Membrane</keyword>
<gene>
    <name evidence="2" type="ORF">AFUS01_LOCUS7772</name>
</gene>
<proteinExistence type="predicted"/>
<accession>A0A8J2JP80</accession>
<feature type="non-terminal residue" evidence="2">
    <location>
        <position position="1"/>
    </location>
</feature>
<comment type="caution">
    <text evidence="2">The sequence shown here is derived from an EMBL/GenBank/DDBJ whole genome shotgun (WGS) entry which is preliminary data.</text>
</comment>
<dbReference type="AlphaFoldDB" id="A0A8J2JP80"/>
<sequence length="54" mass="6269">MKLVLDFDIKQNSWMSALPYLVMWIAAIVLVKIADLCVAKNYLETLNVRKLMQI</sequence>
<name>A0A8J2JP80_9HEXA</name>
<keyword evidence="1" id="KW-0812">Transmembrane</keyword>
<evidence type="ECO:0000256" key="1">
    <source>
        <dbReference type="SAM" id="Phobius"/>
    </source>
</evidence>
<dbReference type="OrthoDB" id="2985014at2759"/>
<feature type="transmembrane region" description="Helical" evidence="1">
    <location>
        <begin position="20"/>
        <end position="43"/>
    </location>
</feature>